<evidence type="ECO:0000313" key="3">
    <source>
        <dbReference type="Proteomes" id="UP000015525"/>
    </source>
</evidence>
<evidence type="ECO:0000256" key="1">
    <source>
        <dbReference type="SAM" id="SignalP"/>
    </source>
</evidence>
<accession>T0HRR0</accession>
<dbReference type="RefSeq" id="WP_021239717.1">
    <property type="nucleotide sequence ID" value="NZ_ATHO01000159.1"/>
</dbReference>
<gene>
    <name evidence="2" type="ORF">L288_18525</name>
</gene>
<protein>
    <submittedName>
        <fullName evidence="2">Uncharacterized protein</fullName>
    </submittedName>
</protein>
<feature type="signal peptide" evidence="1">
    <location>
        <begin position="1"/>
        <end position="25"/>
    </location>
</feature>
<dbReference type="PATRIC" id="fig|1329909.3.peg.3561"/>
<name>T0HRR0_9SPHN</name>
<comment type="caution">
    <text evidence="2">The sequence shown here is derived from an EMBL/GenBank/DDBJ whole genome shotgun (WGS) entry which is preliminary data.</text>
</comment>
<proteinExistence type="predicted"/>
<organism evidence="2 3">
    <name type="scientific">Sphingobium quisquiliarum P25</name>
    <dbReference type="NCBI Taxonomy" id="1329909"/>
    <lineage>
        <taxon>Bacteria</taxon>
        <taxon>Pseudomonadati</taxon>
        <taxon>Pseudomonadota</taxon>
        <taxon>Alphaproteobacteria</taxon>
        <taxon>Sphingomonadales</taxon>
        <taxon>Sphingomonadaceae</taxon>
        <taxon>Sphingobium</taxon>
    </lineage>
</organism>
<reference evidence="2 3" key="1">
    <citation type="journal article" date="2013" name="Genome Announc.">
        <title>Draft Genome Sequence of Sphingobium quisquiliarum Strain P25T, a Novel Hexachlorocyclohexane (HCH)-Degrading Bacterium Isolated from an HCH Dumpsite.</title>
        <authorList>
            <person name="Kumar Singh A."/>
            <person name="Sangwan N."/>
            <person name="Sharma A."/>
            <person name="Gupta V."/>
            <person name="Khurana J.P."/>
            <person name="Lal R."/>
        </authorList>
    </citation>
    <scope>NUCLEOTIDE SEQUENCE [LARGE SCALE GENOMIC DNA]</scope>
    <source>
        <strain evidence="2 3">P25</strain>
    </source>
</reference>
<keyword evidence="1" id="KW-0732">Signal</keyword>
<dbReference type="Proteomes" id="UP000015525">
    <property type="component" value="Unassembled WGS sequence"/>
</dbReference>
<feature type="chain" id="PRO_5004564120" evidence="1">
    <location>
        <begin position="26"/>
        <end position="233"/>
    </location>
</feature>
<dbReference type="EMBL" id="ATHO01000159">
    <property type="protein sequence ID" value="EQB00234.1"/>
    <property type="molecule type" value="Genomic_DNA"/>
</dbReference>
<dbReference type="AlphaFoldDB" id="T0HRR0"/>
<keyword evidence="3" id="KW-1185">Reference proteome</keyword>
<sequence length="233" mass="24227">MKKIMGIAAATTALLTAIAPSAAMAKGKPRDVWSVTRSSDPITGTTSCVVTAYDTAAGMKFSRMGFLYPIVENNPKLGLLIGVSSGGRYRLPTGDILWRVDDNPHRELKAADNPAVGGTSFGAAFKTGNEATDRQVEGVMVQTAQLTASLTATSTVASGDKAREMLAEMAAGRSLIYRQEAASPAFGLPSARTAEVGQYTSKGQEPFLIDASFHRGLTECGIIPPASGGGVTP</sequence>
<evidence type="ECO:0000313" key="2">
    <source>
        <dbReference type="EMBL" id="EQB00234.1"/>
    </source>
</evidence>